<dbReference type="Gene3D" id="3.30.420.10">
    <property type="entry name" value="Ribonuclease H-like superfamily/Ribonuclease H"/>
    <property type="match status" value="1"/>
</dbReference>
<organism evidence="2">
    <name type="scientific">viral metagenome</name>
    <dbReference type="NCBI Taxonomy" id="1070528"/>
    <lineage>
        <taxon>unclassified sequences</taxon>
        <taxon>metagenomes</taxon>
        <taxon>organismal metagenomes</taxon>
    </lineage>
</organism>
<dbReference type="InterPro" id="IPR012337">
    <property type="entry name" value="RNaseH-like_sf"/>
</dbReference>
<sequence length="345" mass="39337">MESPQLVLVFDTETTGLPPKMGKDRKQHDASEARLEGSPNESEPLWASIIAQWPVTIQFSYIIYNLATNQYSMYNKYVEDMPSGMAEAFLANPETHYTVKGALEKRQEQIAKKAAGEPNLIATRREIMEQFMKDLNQDITLVAHNLKYDYKMVLAELYRLQLESGDSSFFRTHEGILSSKPKYCTMCVAQKDKKAKIKARGQYGLWDKPPKLEELYNKFFGYMPISDNLHNSLIDSIVTLRCFYRLVNSPPKTALCGVGAPDVYLVAGEPMGPVEKTIQEYIQQDITPPGTDPNGVGGPVAVCVETILGGKNIRLTRTRRTRMTRRTRRDKKQKTHRKKYSSRRR</sequence>
<name>A0A6C0HQ81_9ZZZZ</name>
<feature type="compositionally biased region" description="Basic and acidic residues" evidence="1">
    <location>
        <begin position="21"/>
        <end position="35"/>
    </location>
</feature>
<dbReference type="EMBL" id="MN740002">
    <property type="protein sequence ID" value="QHT82574.1"/>
    <property type="molecule type" value="Genomic_DNA"/>
</dbReference>
<proteinExistence type="predicted"/>
<feature type="region of interest" description="Disordered" evidence="1">
    <location>
        <begin position="14"/>
        <end position="40"/>
    </location>
</feature>
<dbReference type="GO" id="GO:0003676">
    <property type="term" value="F:nucleic acid binding"/>
    <property type="evidence" value="ECO:0007669"/>
    <property type="project" value="InterPro"/>
</dbReference>
<dbReference type="SUPFAM" id="SSF53098">
    <property type="entry name" value="Ribonuclease H-like"/>
    <property type="match status" value="1"/>
</dbReference>
<evidence type="ECO:0008006" key="3">
    <source>
        <dbReference type="Google" id="ProtNLM"/>
    </source>
</evidence>
<evidence type="ECO:0000256" key="1">
    <source>
        <dbReference type="SAM" id="MobiDB-lite"/>
    </source>
</evidence>
<accession>A0A6C0HQ81</accession>
<reference evidence="2" key="1">
    <citation type="journal article" date="2020" name="Nature">
        <title>Giant virus diversity and host interactions through global metagenomics.</title>
        <authorList>
            <person name="Schulz F."/>
            <person name="Roux S."/>
            <person name="Paez-Espino D."/>
            <person name="Jungbluth S."/>
            <person name="Walsh D.A."/>
            <person name="Denef V.J."/>
            <person name="McMahon K.D."/>
            <person name="Konstantinidis K.T."/>
            <person name="Eloe-Fadrosh E.A."/>
            <person name="Kyrpides N.C."/>
            <person name="Woyke T."/>
        </authorList>
    </citation>
    <scope>NUCLEOTIDE SEQUENCE</scope>
    <source>
        <strain evidence="2">GVMAG-M-3300023184-165</strain>
    </source>
</reference>
<evidence type="ECO:0000313" key="2">
    <source>
        <dbReference type="EMBL" id="QHT82574.1"/>
    </source>
</evidence>
<dbReference type="InterPro" id="IPR036397">
    <property type="entry name" value="RNaseH_sf"/>
</dbReference>
<dbReference type="AlphaFoldDB" id="A0A6C0HQ81"/>
<feature type="region of interest" description="Disordered" evidence="1">
    <location>
        <begin position="314"/>
        <end position="345"/>
    </location>
</feature>
<protein>
    <recommendedName>
        <fullName evidence="3">Exonuclease domain-containing protein</fullName>
    </recommendedName>
</protein>